<gene>
    <name evidence="3" type="ORF">EGW08_010217</name>
</gene>
<dbReference type="AlphaFoldDB" id="A0A433TKK4"/>
<evidence type="ECO:0000313" key="3">
    <source>
        <dbReference type="EMBL" id="RUS82026.1"/>
    </source>
</evidence>
<protein>
    <recommendedName>
        <fullName evidence="2">Lipocalin/cytosolic fatty-acid binding domain-containing protein</fullName>
    </recommendedName>
</protein>
<evidence type="ECO:0000313" key="4">
    <source>
        <dbReference type="Proteomes" id="UP000271974"/>
    </source>
</evidence>
<keyword evidence="1" id="KW-0446">Lipid-binding</keyword>
<name>A0A433TKK4_ELYCH</name>
<organism evidence="3 4">
    <name type="scientific">Elysia chlorotica</name>
    <name type="common">Eastern emerald elysia</name>
    <name type="synonym">Sea slug</name>
    <dbReference type="NCBI Taxonomy" id="188477"/>
    <lineage>
        <taxon>Eukaryota</taxon>
        <taxon>Metazoa</taxon>
        <taxon>Spiralia</taxon>
        <taxon>Lophotrochozoa</taxon>
        <taxon>Mollusca</taxon>
        <taxon>Gastropoda</taxon>
        <taxon>Heterobranchia</taxon>
        <taxon>Euthyneura</taxon>
        <taxon>Panpulmonata</taxon>
        <taxon>Sacoglossa</taxon>
        <taxon>Placobranchoidea</taxon>
        <taxon>Plakobranchidae</taxon>
        <taxon>Elysia</taxon>
    </lineage>
</organism>
<dbReference type="EMBL" id="RQTK01000308">
    <property type="protein sequence ID" value="RUS82026.1"/>
    <property type="molecule type" value="Genomic_DNA"/>
</dbReference>
<dbReference type="InterPro" id="IPR012674">
    <property type="entry name" value="Calycin"/>
</dbReference>
<dbReference type="GO" id="GO:0006629">
    <property type="term" value="P:lipid metabolic process"/>
    <property type="evidence" value="ECO:0007669"/>
    <property type="project" value="TreeGrafter"/>
</dbReference>
<reference evidence="3 4" key="1">
    <citation type="submission" date="2019-01" db="EMBL/GenBank/DDBJ databases">
        <title>A draft genome assembly of the solar-powered sea slug Elysia chlorotica.</title>
        <authorList>
            <person name="Cai H."/>
            <person name="Li Q."/>
            <person name="Fang X."/>
            <person name="Li J."/>
            <person name="Curtis N.E."/>
            <person name="Altenburger A."/>
            <person name="Shibata T."/>
            <person name="Feng M."/>
            <person name="Maeda T."/>
            <person name="Schwartz J.A."/>
            <person name="Shigenobu S."/>
            <person name="Lundholm N."/>
            <person name="Nishiyama T."/>
            <person name="Yang H."/>
            <person name="Hasebe M."/>
            <person name="Li S."/>
            <person name="Pierce S.K."/>
            <person name="Wang J."/>
        </authorList>
    </citation>
    <scope>NUCLEOTIDE SEQUENCE [LARGE SCALE GENOMIC DNA]</scope>
    <source>
        <strain evidence="3">EC2010</strain>
        <tissue evidence="3">Whole organism of an adult</tissue>
    </source>
</reference>
<dbReference type="Proteomes" id="UP000271974">
    <property type="component" value="Unassembled WGS sequence"/>
</dbReference>
<dbReference type="OrthoDB" id="565904at2759"/>
<accession>A0A433TKK4</accession>
<feature type="domain" description="Lipocalin/cytosolic fatty-acid binding" evidence="2">
    <location>
        <begin position="10"/>
        <end position="111"/>
    </location>
</feature>
<keyword evidence="4" id="KW-1185">Reference proteome</keyword>
<comment type="caution">
    <text evidence="3">The sequence shown here is derived from an EMBL/GenBank/DDBJ whole genome shotgun (WGS) entry which is preliminary data.</text>
</comment>
<dbReference type="GO" id="GO:0000302">
    <property type="term" value="P:response to reactive oxygen species"/>
    <property type="evidence" value="ECO:0007669"/>
    <property type="project" value="TreeGrafter"/>
</dbReference>
<evidence type="ECO:0000256" key="1">
    <source>
        <dbReference type="ARBA" id="ARBA00023121"/>
    </source>
</evidence>
<dbReference type="GO" id="GO:0008289">
    <property type="term" value="F:lipid binding"/>
    <property type="evidence" value="ECO:0007669"/>
    <property type="project" value="UniProtKB-KW"/>
</dbReference>
<dbReference type="Gene3D" id="2.40.128.20">
    <property type="match status" value="1"/>
</dbReference>
<proteinExistence type="predicted"/>
<dbReference type="Pfam" id="PF00061">
    <property type="entry name" value="Lipocalin"/>
    <property type="match status" value="1"/>
</dbReference>
<sequence length="133" mass="14500">MLHRFGQYITMNRESIEGLASLVNSSTSAELNVSYAGVQMGGNSPNFFVQSTDYDNYAVVFSCAELPGFNIQFAWILTRIRGTAPPDLTNMETHLALAGLDLRKFKHVDQNNCDVGPAPGGNNLDRGLAQIFG</sequence>
<evidence type="ECO:0000259" key="2">
    <source>
        <dbReference type="Pfam" id="PF00061"/>
    </source>
</evidence>
<dbReference type="SUPFAM" id="SSF50814">
    <property type="entry name" value="Lipocalins"/>
    <property type="match status" value="1"/>
</dbReference>
<dbReference type="InterPro" id="IPR000566">
    <property type="entry name" value="Lipocln_cytosolic_FA-bd_dom"/>
</dbReference>
<dbReference type="GO" id="GO:0005737">
    <property type="term" value="C:cytoplasm"/>
    <property type="evidence" value="ECO:0007669"/>
    <property type="project" value="TreeGrafter"/>
</dbReference>
<dbReference type="PANTHER" id="PTHR10612">
    <property type="entry name" value="APOLIPOPROTEIN D"/>
    <property type="match status" value="1"/>
</dbReference>
<dbReference type="PANTHER" id="PTHR10612:SF34">
    <property type="entry name" value="APOLIPOPROTEIN D"/>
    <property type="match status" value="1"/>
</dbReference>